<feature type="compositionally biased region" description="Polar residues" evidence="2">
    <location>
        <begin position="641"/>
        <end position="655"/>
    </location>
</feature>
<dbReference type="OrthoDB" id="5395390at2759"/>
<evidence type="ECO:0000256" key="2">
    <source>
        <dbReference type="SAM" id="MobiDB-lite"/>
    </source>
</evidence>
<evidence type="ECO:0000313" key="3">
    <source>
        <dbReference type="EMBL" id="KAF2421180.1"/>
    </source>
</evidence>
<feature type="compositionally biased region" description="Basic residues" evidence="2">
    <location>
        <begin position="101"/>
        <end position="114"/>
    </location>
</feature>
<gene>
    <name evidence="3" type="ORF">EJ08DRAFT_738251</name>
</gene>
<sequence>MAPRASTREPRQVSYRESESDDDNENEDSASEVEASSSFHQAPSLKRKRPATTAGPSQKIARTRGAARVSYAEEFSANEESDFSSEAQEEDYDEDTAAASKAKKVKASPRKQPKRGSASPRKRPSEPRARRVPSPPAQTRKSAAVIPRVVLPLVSDNRTPDWSSLPYSILCDIMEFASVPLFDENNSPLPSIAWLLRTSRVCHAFCEPALETLYKCPPLLDAVRPHKLLTLLAQDNESRAFNYNVKIKRLELEVRSALAYSAGTAYGAFDLGNLIKLLPQLTEIDIWSIYDHPRHRFSNYTKNWAYPDSMFDALVAGGNKLKGFSWNSRLLGKSSEQPPTLYKWMLNIHSTAPFQSLRELTLMNFLGDSEERIVLFEPQLTPAKPLSATQVAREDLREEKRQALRKEDELLAKAINNLPNLRVLDIHQCSIVDGEWLSLLPKSLTSLGITECDRIDSDGLQAFLESHGSQLKILTLNHNPALSISFLTTLKASCPQLECLAMDFTYYARHIATGAREPEYLSLLLQDEKPTWPSTLQSIEIYHMRHWTSSAAEAFFTSLIDSAQDLPDLRHLELVASIDIGWRDRATFRDRWIAKLNRIFLSKPEPHNPNWMSLRMMREWKAREGKSGNGYVTQVPPGSAINITDSDAPGASQQDETAKKRLRPRRSAEKGAKNSLGASLAESVMNVVEEKHIQGMCDIVDIRIDNLRPRETQLNENDFLDSEVSGDEDWDEGNGDLDPEILYARKKKKGRKGVFAW</sequence>
<feature type="region of interest" description="Disordered" evidence="2">
    <location>
        <begin position="1"/>
        <end position="141"/>
    </location>
</feature>
<dbReference type="AlphaFoldDB" id="A0A9P4NH65"/>
<feature type="compositionally biased region" description="Acidic residues" evidence="2">
    <location>
        <begin position="19"/>
        <end position="31"/>
    </location>
</feature>
<evidence type="ECO:0000256" key="1">
    <source>
        <dbReference type="SAM" id="Coils"/>
    </source>
</evidence>
<name>A0A9P4NH65_9PEZI</name>
<protein>
    <submittedName>
        <fullName evidence="3">Uncharacterized protein</fullName>
    </submittedName>
</protein>
<keyword evidence="1" id="KW-0175">Coiled coil</keyword>
<reference evidence="3" key="1">
    <citation type="journal article" date="2020" name="Stud. Mycol.">
        <title>101 Dothideomycetes genomes: a test case for predicting lifestyles and emergence of pathogens.</title>
        <authorList>
            <person name="Haridas S."/>
            <person name="Albert R."/>
            <person name="Binder M."/>
            <person name="Bloem J."/>
            <person name="Labutti K."/>
            <person name="Salamov A."/>
            <person name="Andreopoulos B."/>
            <person name="Baker S."/>
            <person name="Barry K."/>
            <person name="Bills G."/>
            <person name="Bluhm B."/>
            <person name="Cannon C."/>
            <person name="Castanera R."/>
            <person name="Culley D."/>
            <person name="Daum C."/>
            <person name="Ezra D."/>
            <person name="Gonzalez J."/>
            <person name="Henrissat B."/>
            <person name="Kuo A."/>
            <person name="Liang C."/>
            <person name="Lipzen A."/>
            <person name="Lutzoni F."/>
            <person name="Magnuson J."/>
            <person name="Mondo S."/>
            <person name="Nolan M."/>
            <person name="Ohm R."/>
            <person name="Pangilinan J."/>
            <person name="Park H.-J."/>
            <person name="Ramirez L."/>
            <person name="Alfaro M."/>
            <person name="Sun H."/>
            <person name="Tritt A."/>
            <person name="Yoshinaga Y."/>
            <person name="Zwiers L.-H."/>
            <person name="Turgeon B."/>
            <person name="Goodwin S."/>
            <person name="Spatafora J."/>
            <person name="Crous P."/>
            <person name="Grigoriev I."/>
        </authorList>
    </citation>
    <scope>NUCLEOTIDE SEQUENCE</scope>
    <source>
        <strain evidence="3">CBS 130266</strain>
    </source>
</reference>
<evidence type="ECO:0000313" key="4">
    <source>
        <dbReference type="Proteomes" id="UP000800235"/>
    </source>
</evidence>
<dbReference type="EMBL" id="MU007100">
    <property type="protein sequence ID" value="KAF2421180.1"/>
    <property type="molecule type" value="Genomic_DNA"/>
</dbReference>
<keyword evidence="4" id="KW-1185">Reference proteome</keyword>
<comment type="caution">
    <text evidence="3">The sequence shown here is derived from an EMBL/GenBank/DDBJ whole genome shotgun (WGS) entry which is preliminary data.</text>
</comment>
<feature type="region of interest" description="Disordered" evidence="2">
    <location>
        <begin position="627"/>
        <end position="676"/>
    </location>
</feature>
<feature type="compositionally biased region" description="Acidic residues" evidence="2">
    <location>
        <begin position="76"/>
        <end position="96"/>
    </location>
</feature>
<proteinExistence type="predicted"/>
<feature type="coiled-coil region" evidence="1">
    <location>
        <begin position="386"/>
        <end position="417"/>
    </location>
</feature>
<accession>A0A9P4NH65</accession>
<dbReference type="Proteomes" id="UP000800235">
    <property type="component" value="Unassembled WGS sequence"/>
</dbReference>
<dbReference type="InterPro" id="IPR032675">
    <property type="entry name" value="LRR_dom_sf"/>
</dbReference>
<feature type="compositionally biased region" description="Basic and acidic residues" evidence="2">
    <location>
        <begin position="1"/>
        <end position="18"/>
    </location>
</feature>
<dbReference type="SUPFAM" id="SSF52047">
    <property type="entry name" value="RNI-like"/>
    <property type="match status" value="1"/>
</dbReference>
<organism evidence="3 4">
    <name type="scientific">Tothia fuscella</name>
    <dbReference type="NCBI Taxonomy" id="1048955"/>
    <lineage>
        <taxon>Eukaryota</taxon>
        <taxon>Fungi</taxon>
        <taxon>Dikarya</taxon>
        <taxon>Ascomycota</taxon>
        <taxon>Pezizomycotina</taxon>
        <taxon>Dothideomycetes</taxon>
        <taxon>Pleosporomycetidae</taxon>
        <taxon>Venturiales</taxon>
        <taxon>Cylindrosympodiaceae</taxon>
        <taxon>Tothia</taxon>
    </lineage>
</organism>
<dbReference type="Gene3D" id="3.80.10.10">
    <property type="entry name" value="Ribonuclease Inhibitor"/>
    <property type="match status" value="1"/>
</dbReference>